<dbReference type="AlphaFoldDB" id="A0A0B5FNJ8"/>
<keyword evidence="1" id="KW-0472">Membrane</keyword>
<dbReference type="KEGG" id="gsb:GSUB_06125"/>
<evidence type="ECO:0000256" key="1">
    <source>
        <dbReference type="SAM" id="Phobius"/>
    </source>
</evidence>
<dbReference type="EMBL" id="CP010311">
    <property type="protein sequence ID" value="AJF06214.1"/>
    <property type="molecule type" value="Genomic_DNA"/>
</dbReference>
<gene>
    <name evidence="2" type="ORF">GSUB_06125</name>
</gene>
<keyword evidence="1" id="KW-0812">Transmembrane</keyword>
<dbReference type="Proteomes" id="UP000035036">
    <property type="component" value="Chromosome"/>
</dbReference>
<name>A0A0B5FNJ8_9BACT</name>
<evidence type="ECO:0000313" key="2">
    <source>
        <dbReference type="EMBL" id="AJF06214.1"/>
    </source>
</evidence>
<sequence length="82" mass="8520">MSSPAVTLGFLLRGDFPPEAAGVVFCGAFFAAFWAAFFAVFLGGVLGGVLPEDALLGAFFLAGAIKPAKRGVKPPFEKRLLS</sequence>
<dbReference type="HOGENOM" id="CLU_2553440_0_0_7"/>
<evidence type="ECO:0000313" key="3">
    <source>
        <dbReference type="Proteomes" id="UP000035036"/>
    </source>
</evidence>
<proteinExistence type="predicted"/>
<feature type="transmembrane region" description="Helical" evidence="1">
    <location>
        <begin position="20"/>
        <end position="46"/>
    </location>
</feature>
<keyword evidence="3" id="KW-1185">Reference proteome</keyword>
<protein>
    <submittedName>
        <fullName evidence="2">Uncharacterized protein</fullName>
    </submittedName>
</protein>
<accession>A0A0B5FNJ8</accession>
<keyword evidence="1" id="KW-1133">Transmembrane helix</keyword>
<organism evidence="2 3">
    <name type="scientific">Geoalkalibacter subterraneus</name>
    <dbReference type="NCBI Taxonomy" id="483547"/>
    <lineage>
        <taxon>Bacteria</taxon>
        <taxon>Pseudomonadati</taxon>
        <taxon>Thermodesulfobacteriota</taxon>
        <taxon>Desulfuromonadia</taxon>
        <taxon>Desulfuromonadales</taxon>
        <taxon>Geoalkalibacteraceae</taxon>
        <taxon>Geoalkalibacter</taxon>
    </lineage>
</organism>
<reference evidence="2 3" key="1">
    <citation type="journal article" date="2015" name="Genome Announc.">
        <title>Genomes of Geoalkalibacter ferrihydriticus Z-0531T and Geoalkalibacter subterraneus Red1T, Two Haloalkaliphilic Metal-Reducing Deltaproteobacteria.</title>
        <authorList>
            <person name="Badalamenti J.P."/>
            <person name="Krajmalnik-Brown R."/>
            <person name="Torres C.I."/>
            <person name="Bond D.R."/>
        </authorList>
    </citation>
    <scope>NUCLEOTIDE SEQUENCE [LARGE SCALE GENOMIC DNA]</scope>
    <source>
        <strain evidence="2 3">Red1</strain>
    </source>
</reference>